<dbReference type="Pfam" id="PF07475">
    <property type="entry name" value="Hpr_kinase_C"/>
    <property type="match status" value="1"/>
</dbReference>
<dbReference type="Gene3D" id="3.40.50.300">
    <property type="entry name" value="P-loop containing nucleotide triphosphate hydrolases"/>
    <property type="match status" value="1"/>
</dbReference>
<name>A0A238JJL3_9RHOB</name>
<dbReference type="EMBL" id="FXYE01000001">
    <property type="protein sequence ID" value="SMX30849.1"/>
    <property type="molecule type" value="Genomic_DNA"/>
</dbReference>
<dbReference type="GO" id="GO:0005524">
    <property type="term" value="F:ATP binding"/>
    <property type="evidence" value="ECO:0007669"/>
    <property type="project" value="InterPro"/>
</dbReference>
<feature type="domain" description="HPr kinase/phosphorylase C-terminal" evidence="1">
    <location>
        <begin position="9"/>
        <end position="82"/>
    </location>
</feature>
<proteinExistence type="predicted"/>
<evidence type="ECO:0000259" key="1">
    <source>
        <dbReference type="Pfam" id="PF07475"/>
    </source>
</evidence>
<dbReference type="SUPFAM" id="SSF53795">
    <property type="entry name" value="PEP carboxykinase-like"/>
    <property type="match status" value="1"/>
</dbReference>
<dbReference type="GO" id="GO:0000155">
    <property type="term" value="F:phosphorelay sensor kinase activity"/>
    <property type="evidence" value="ECO:0007669"/>
    <property type="project" value="InterPro"/>
</dbReference>
<evidence type="ECO:0000313" key="3">
    <source>
        <dbReference type="Proteomes" id="UP000202922"/>
    </source>
</evidence>
<dbReference type="AlphaFoldDB" id="A0A238JJL3"/>
<gene>
    <name evidence="2" type="primary">hprK</name>
    <name evidence="2" type="ORF">COL8621_00150</name>
</gene>
<dbReference type="GO" id="GO:0006109">
    <property type="term" value="P:regulation of carbohydrate metabolic process"/>
    <property type="evidence" value="ECO:0007669"/>
    <property type="project" value="InterPro"/>
</dbReference>
<organism evidence="2 3">
    <name type="scientific">Actibacterium lipolyticum</name>
    <dbReference type="NCBI Taxonomy" id="1524263"/>
    <lineage>
        <taxon>Bacteria</taxon>
        <taxon>Pseudomonadati</taxon>
        <taxon>Pseudomonadota</taxon>
        <taxon>Alphaproteobacteria</taxon>
        <taxon>Rhodobacterales</taxon>
        <taxon>Roseobacteraceae</taxon>
        <taxon>Actibacterium</taxon>
    </lineage>
</organism>
<keyword evidence="2" id="KW-0808">Transferase</keyword>
<dbReference type="InterPro" id="IPR027417">
    <property type="entry name" value="P-loop_NTPase"/>
</dbReference>
<dbReference type="CDD" id="cd01918">
    <property type="entry name" value="HprK_C"/>
    <property type="match status" value="1"/>
</dbReference>
<keyword evidence="3" id="KW-1185">Reference proteome</keyword>
<protein>
    <submittedName>
        <fullName evidence="2">HPr kinase/phosphorylase</fullName>
        <ecNumber evidence="2">2.7.11.-</ecNumber>
    </submittedName>
</protein>
<dbReference type="InterPro" id="IPR011104">
    <property type="entry name" value="Hpr_kin/Pase_C"/>
</dbReference>
<reference evidence="3" key="1">
    <citation type="submission" date="2017-05" db="EMBL/GenBank/DDBJ databases">
        <authorList>
            <person name="Rodrigo-Torres L."/>
            <person name="Arahal R. D."/>
            <person name="Lucena T."/>
        </authorList>
    </citation>
    <scope>NUCLEOTIDE SEQUENCE [LARGE SCALE GENOMIC DNA]</scope>
    <source>
        <strain evidence="3">CECT 8621</strain>
    </source>
</reference>
<sequence length="142" mass="15021">MTPPEPLLVHASTVALEGRAVLIMGASGAGKSSLALKLMSLGATLVSDDQTWLNLRNGSLIASAPETIKGLIEARGVGLLRADTVESAAVALAIDMDQPETERLPIRREIALLGLSVNLLHKVEHDHFPAAILQYLRAGRDA</sequence>
<dbReference type="EC" id="2.7.11.-" evidence="2"/>
<accession>A0A238JJL3</accession>
<keyword evidence="2" id="KW-0418">Kinase</keyword>
<dbReference type="OrthoDB" id="8326226at2"/>
<evidence type="ECO:0000313" key="2">
    <source>
        <dbReference type="EMBL" id="SMX30849.1"/>
    </source>
</evidence>
<dbReference type="Proteomes" id="UP000202922">
    <property type="component" value="Unassembled WGS sequence"/>
</dbReference>
<dbReference type="RefSeq" id="WP_093965318.1">
    <property type="nucleotide sequence ID" value="NZ_FXYE01000001.1"/>
</dbReference>